<dbReference type="SUPFAM" id="SSF51735">
    <property type="entry name" value="NAD(P)-binding Rossmann-fold domains"/>
    <property type="match status" value="1"/>
</dbReference>
<dbReference type="FunFam" id="3.40.50.720:FF:000173">
    <property type="entry name" value="3-oxoacyl-[acyl-carrier protein] reductase"/>
    <property type="match status" value="1"/>
</dbReference>
<evidence type="ECO:0000256" key="2">
    <source>
        <dbReference type="ARBA" id="ARBA00023002"/>
    </source>
</evidence>
<dbReference type="EMBL" id="JACRDE010000434">
    <property type="protein sequence ID" value="MBI5251110.1"/>
    <property type="molecule type" value="Genomic_DNA"/>
</dbReference>
<dbReference type="InterPro" id="IPR057326">
    <property type="entry name" value="KR_dom"/>
</dbReference>
<evidence type="ECO:0000313" key="4">
    <source>
        <dbReference type="EMBL" id="MBI5251110.1"/>
    </source>
</evidence>
<evidence type="ECO:0000259" key="3">
    <source>
        <dbReference type="SMART" id="SM00822"/>
    </source>
</evidence>
<dbReference type="AlphaFoldDB" id="A0A9D6V5Q9"/>
<gene>
    <name evidence="4" type="ORF">HY912_16600</name>
</gene>
<reference evidence="4" key="1">
    <citation type="submission" date="2020-07" db="EMBL/GenBank/DDBJ databases">
        <title>Huge and variable diversity of episymbiotic CPR bacteria and DPANN archaea in groundwater ecosystems.</title>
        <authorList>
            <person name="He C.Y."/>
            <person name="Keren R."/>
            <person name="Whittaker M."/>
            <person name="Farag I.F."/>
            <person name="Doudna J."/>
            <person name="Cate J.H.D."/>
            <person name="Banfield J.F."/>
        </authorList>
    </citation>
    <scope>NUCLEOTIDE SEQUENCE</scope>
    <source>
        <strain evidence="4">NC_groundwater_1664_Pr3_B-0.1um_52_9</strain>
    </source>
</reference>
<dbReference type="InterPro" id="IPR020904">
    <property type="entry name" value="Sc_DH/Rdtase_CS"/>
</dbReference>
<dbReference type="InterPro" id="IPR036291">
    <property type="entry name" value="NAD(P)-bd_dom_sf"/>
</dbReference>
<dbReference type="PANTHER" id="PTHR42879">
    <property type="entry name" value="3-OXOACYL-(ACYL-CARRIER-PROTEIN) REDUCTASE"/>
    <property type="match status" value="1"/>
</dbReference>
<evidence type="ECO:0000256" key="1">
    <source>
        <dbReference type="ARBA" id="ARBA00006484"/>
    </source>
</evidence>
<dbReference type="GO" id="GO:0016491">
    <property type="term" value="F:oxidoreductase activity"/>
    <property type="evidence" value="ECO:0007669"/>
    <property type="project" value="UniProtKB-KW"/>
</dbReference>
<dbReference type="PANTHER" id="PTHR42879:SF2">
    <property type="entry name" value="3-OXOACYL-[ACYL-CARRIER-PROTEIN] REDUCTASE FABG"/>
    <property type="match status" value="1"/>
</dbReference>
<evidence type="ECO:0000313" key="5">
    <source>
        <dbReference type="Proteomes" id="UP000807825"/>
    </source>
</evidence>
<dbReference type="PRINTS" id="PR00080">
    <property type="entry name" value="SDRFAMILY"/>
</dbReference>
<accession>A0A9D6V5Q9</accession>
<sequence length="253" mass="26426">MLLEGKLALVTGASMPKGIGKHAALTLAKQGADVVVTGFHHMEGAVALAEEIKALGRKAMAVRMDATVAADVAKGFAAIKAELGPVDIVVNNAALMGHNISIAKTTTEEWDYEVKLCLNSAFYCIKQAWPDMCAKKWGRIVNMTSVAGVLGGAGQTSYGAAKAGLIALAKSAALEGARFNITANSVLIGICATDGYDLLPEPVRQAVEKKTVFRRPASPQEIADAIAYLCSDSAAYMTGAAMNMMGGLDLFVF</sequence>
<dbReference type="Proteomes" id="UP000807825">
    <property type="component" value="Unassembled WGS sequence"/>
</dbReference>
<comment type="similarity">
    <text evidence="1">Belongs to the short-chain dehydrogenases/reductases (SDR) family.</text>
</comment>
<comment type="caution">
    <text evidence="4">The sequence shown here is derived from an EMBL/GenBank/DDBJ whole genome shotgun (WGS) entry which is preliminary data.</text>
</comment>
<keyword evidence="2" id="KW-0560">Oxidoreductase</keyword>
<dbReference type="Gene3D" id="3.40.50.720">
    <property type="entry name" value="NAD(P)-binding Rossmann-like Domain"/>
    <property type="match status" value="1"/>
</dbReference>
<dbReference type="Pfam" id="PF13561">
    <property type="entry name" value="adh_short_C2"/>
    <property type="match status" value="1"/>
</dbReference>
<dbReference type="SMART" id="SM00822">
    <property type="entry name" value="PKS_KR"/>
    <property type="match status" value="1"/>
</dbReference>
<protein>
    <submittedName>
        <fullName evidence="4">SDR family oxidoreductase</fullName>
    </submittedName>
</protein>
<dbReference type="InterPro" id="IPR002347">
    <property type="entry name" value="SDR_fam"/>
</dbReference>
<dbReference type="GO" id="GO:0032787">
    <property type="term" value="P:monocarboxylic acid metabolic process"/>
    <property type="evidence" value="ECO:0007669"/>
    <property type="project" value="UniProtKB-ARBA"/>
</dbReference>
<dbReference type="InterPro" id="IPR050259">
    <property type="entry name" value="SDR"/>
</dbReference>
<dbReference type="PROSITE" id="PS00061">
    <property type="entry name" value="ADH_SHORT"/>
    <property type="match status" value="1"/>
</dbReference>
<feature type="domain" description="Ketoreductase" evidence="3">
    <location>
        <begin position="6"/>
        <end position="222"/>
    </location>
</feature>
<dbReference type="PRINTS" id="PR00081">
    <property type="entry name" value="GDHRDH"/>
</dbReference>
<name>A0A9D6V5Q9_9BACT</name>
<organism evidence="4 5">
    <name type="scientific">Desulfomonile tiedjei</name>
    <dbReference type="NCBI Taxonomy" id="2358"/>
    <lineage>
        <taxon>Bacteria</taxon>
        <taxon>Pseudomonadati</taxon>
        <taxon>Thermodesulfobacteriota</taxon>
        <taxon>Desulfomonilia</taxon>
        <taxon>Desulfomonilales</taxon>
        <taxon>Desulfomonilaceae</taxon>
        <taxon>Desulfomonile</taxon>
    </lineage>
</organism>
<proteinExistence type="inferred from homology"/>